<feature type="domain" description="HTH LytTR-type" evidence="3">
    <location>
        <begin position="135"/>
        <end position="236"/>
    </location>
</feature>
<evidence type="ECO:0000313" key="5">
    <source>
        <dbReference type="Proteomes" id="UP000198384"/>
    </source>
</evidence>
<keyword evidence="5" id="KW-1185">Reference proteome</keyword>
<dbReference type="GO" id="GO:0000156">
    <property type="term" value="F:phosphorelay response regulator activity"/>
    <property type="evidence" value="ECO:0007669"/>
    <property type="project" value="InterPro"/>
</dbReference>
<dbReference type="InterPro" id="IPR046947">
    <property type="entry name" value="LytR-like"/>
</dbReference>
<evidence type="ECO:0000313" key="4">
    <source>
        <dbReference type="EMBL" id="SNR38980.1"/>
    </source>
</evidence>
<gene>
    <name evidence="4" type="ORF">SAMN06265371_102216</name>
</gene>
<dbReference type="EMBL" id="FZNT01000002">
    <property type="protein sequence ID" value="SNR38980.1"/>
    <property type="molecule type" value="Genomic_DNA"/>
</dbReference>
<dbReference type="PROSITE" id="PS50110">
    <property type="entry name" value="RESPONSE_REGULATORY"/>
    <property type="match status" value="1"/>
</dbReference>
<dbReference type="Gene3D" id="3.40.50.2300">
    <property type="match status" value="1"/>
</dbReference>
<proteinExistence type="predicted"/>
<dbReference type="InterPro" id="IPR011006">
    <property type="entry name" value="CheY-like_superfamily"/>
</dbReference>
<dbReference type="PANTHER" id="PTHR37299">
    <property type="entry name" value="TRANSCRIPTIONAL REGULATOR-RELATED"/>
    <property type="match status" value="1"/>
</dbReference>
<reference evidence="4 5" key="1">
    <citation type="submission" date="2017-06" db="EMBL/GenBank/DDBJ databases">
        <authorList>
            <person name="Kim H.J."/>
            <person name="Triplett B.A."/>
        </authorList>
    </citation>
    <scope>NUCLEOTIDE SEQUENCE [LARGE SCALE GENOMIC DNA]</scope>
    <source>
        <strain evidence="4 5">DSM 29150</strain>
    </source>
</reference>
<evidence type="ECO:0000259" key="3">
    <source>
        <dbReference type="PROSITE" id="PS50930"/>
    </source>
</evidence>
<accession>A0A238VXE6</accession>
<dbReference type="Proteomes" id="UP000198384">
    <property type="component" value="Unassembled WGS sequence"/>
</dbReference>
<dbReference type="PANTHER" id="PTHR37299:SF1">
    <property type="entry name" value="STAGE 0 SPORULATION PROTEIN A HOMOLOG"/>
    <property type="match status" value="1"/>
</dbReference>
<sequence length="247" mass="28912">MSPPTIMRNYFIIDTDQDSVQSIKNVLEDYYEFNCIGVSSDYDEAMNIILKETPDLVFFNIDNVIENSFKFAQELNLFNDDFPVFIAISASKDLVYDVIKNGFFDFLLSPLPELEIRKSVLKVLKKIPAQSRKNICLKSYKDYQYLKTDEILFLKADNNTTDFYMNDGNIISAFKTLKTFEEILPNNFHRIHKSYIINKNFVSRIQYGKFTCTIKRNDYEVPFTKTYIGNIESMNKALSEYSYQSLN</sequence>
<organism evidence="4 5">
    <name type="scientific">Lutibacter agarilyticus</name>
    <dbReference type="NCBI Taxonomy" id="1109740"/>
    <lineage>
        <taxon>Bacteria</taxon>
        <taxon>Pseudomonadati</taxon>
        <taxon>Bacteroidota</taxon>
        <taxon>Flavobacteriia</taxon>
        <taxon>Flavobacteriales</taxon>
        <taxon>Flavobacteriaceae</taxon>
        <taxon>Lutibacter</taxon>
    </lineage>
</organism>
<dbReference type="PROSITE" id="PS50930">
    <property type="entry name" value="HTH_LYTTR"/>
    <property type="match status" value="1"/>
</dbReference>
<comment type="caution">
    <text evidence="1">Lacks conserved residue(s) required for the propagation of feature annotation.</text>
</comment>
<dbReference type="GO" id="GO:0003677">
    <property type="term" value="F:DNA binding"/>
    <property type="evidence" value="ECO:0007669"/>
    <property type="project" value="InterPro"/>
</dbReference>
<dbReference type="SUPFAM" id="SSF52172">
    <property type="entry name" value="CheY-like"/>
    <property type="match status" value="1"/>
</dbReference>
<dbReference type="InterPro" id="IPR001789">
    <property type="entry name" value="Sig_transdc_resp-reg_receiver"/>
</dbReference>
<dbReference type="Pfam" id="PF04397">
    <property type="entry name" value="LytTR"/>
    <property type="match status" value="1"/>
</dbReference>
<dbReference type="AlphaFoldDB" id="A0A238VXE6"/>
<evidence type="ECO:0000256" key="1">
    <source>
        <dbReference type="PROSITE-ProRule" id="PRU00169"/>
    </source>
</evidence>
<evidence type="ECO:0000259" key="2">
    <source>
        <dbReference type="PROSITE" id="PS50110"/>
    </source>
</evidence>
<dbReference type="SMART" id="SM00850">
    <property type="entry name" value="LytTR"/>
    <property type="match status" value="1"/>
</dbReference>
<dbReference type="Gene3D" id="2.40.50.1020">
    <property type="entry name" value="LytTr DNA-binding domain"/>
    <property type="match status" value="1"/>
</dbReference>
<feature type="domain" description="Response regulatory" evidence="2">
    <location>
        <begin position="9"/>
        <end position="124"/>
    </location>
</feature>
<name>A0A238VXE6_9FLAO</name>
<protein>
    <submittedName>
        <fullName evidence="4">Two component transcriptional regulator, LytTR family</fullName>
    </submittedName>
</protein>
<dbReference type="InterPro" id="IPR007492">
    <property type="entry name" value="LytTR_DNA-bd_dom"/>
</dbReference>